<proteinExistence type="predicted"/>
<comment type="caution">
    <text evidence="1">The sequence shown here is derived from an EMBL/GenBank/DDBJ whole genome shotgun (WGS) entry which is preliminary data.</text>
</comment>
<protein>
    <submittedName>
        <fullName evidence="1">Uncharacterized protein</fullName>
    </submittedName>
</protein>
<dbReference type="AlphaFoldDB" id="A0A8J8T611"/>
<organism evidence="1 2">
    <name type="scientific">Halteria grandinella</name>
    <dbReference type="NCBI Taxonomy" id="5974"/>
    <lineage>
        <taxon>Eukaryota</taxon>
        <taxon>Sar</taxon>
        <taxon>Alveolata</taxon>
        <taxon>Ciliophora</taxon>
        <taxon>Intramacronucleata</taxon>
        <taxon>Spirotrichea</taxon>
        <taxon>Stichotrichia</taxon>
        <taxon>Sporadotrichida</taxon>
        <taxon>Halteriidae</taxon>
        <taxon>Halteria</taxon>
    </lineage>
</organism>
<evidence type="ECO:0000313" key="2">
    <source>
        <dbReference type="Proteomes" id="UP000785679"/>
    </source>
</evidence>
<gene>
    <name evidence="1" type="ORF">FGO68_gene4798</name>
</gene>
<sequence>MGQIIGKLGLTLCTLNDRISNPNKIPNHYSQAIKKLIRVLQEDNEDVGTIRIQIRDALYFLPTKQALKEQLQPTQSDRQLLTLRERLFSPRIPVQIHEATLYQDFTNSHIEHLPNNCISSPLSSLKVQECQIKTTALTNDNSTDIRTSTDSFQAQQTPLKVYQRTLGKLLKNLIIRNRQEQILNYCFKQSDYSTGLNWVLKCPSESTLFTGGSFNRLYLIRLGYRYSSGRTKIMTPAPYFNPSHQKISEFNTFCGALNGQDSILVGSTNSVMKFDTHFGKFQRSIATRDTVLKIYSIDIEHALLCERNGYIEIVNVTQGRRIQSLQINAEKDFSLHDLARLSNNKYVVAGCNGLYIIILGFKMSIQLDKVMFREKQISCLEKIDEGQVLTCFHNQSAFGIIDISLETVTEVQNPYENDGNTHYTCIKALRTKDKSFQALPKISSYNLSTNSFTSTMYSPRSPYNMDHQLDQQETLFIAKSVKALYLINLNRDRDKVMKIMEFSQTQYWQGLTDSLQVELDQEELRIILLLSREGQGVSSGHRVIEIAIPLVKEEAIVLKHFKPEIKHVTLPKSIRFNSTGRTNIRQSIEAMIRTQRRQLF</sequence>
<dbReference type="Proteomes" id="UP000785679">
    <property type="component" value="Unassembled WGS sequence"/>
</dbReference>
<evidence type="ECO:0000313" key="1">
    <source>
        <dbReference type="EMBL" id="TNV83000.1"/>
    </source>
</evidence>
<dbReference type="EMBL" id="RRYP01004279">
    <property type="protein sequence ID" value="TNV83000.1"/>
    <property type="molecule type" value="Genomic_DNA"/>
</dbReference>
<keyword evidence="2" id="KW-1185">Reference proteome</keyword>
<dbReference type="SUPFAM" id="SSF50978">
    <property type="entry name" value="WD40 repeat-like"/>
    <property type="match status" value="1"/>
</dbReference>
<accession>A0A8J8T611</accession>
<dbReference type="InterPro" id="IPR036322">
    <property type="entry name" value="WD40_repeat_dom_sf"/>
</dbReference>
<name>A0A8J8T611_HALGN</name>
<reference evidence="1" key="1">
    <citation type="submission" date="2019-06" db="EMBL/GenBank/DDBJ databases">
        <authorList>
            <person name="Zheng W."/>
        </authorList>
    </citation>
    <scope>NUCLEOTIDE SEQUENCE</scope>
    <source>
        <strain evidence="1">QDHG01</strain>
    </source>
</reference>